<dbReference type="RefSeq" id="XP_004348629.1">
    <property type="nucleotide sequence ID" value="XM_004348579.1"/>
</dbReference>
<keyword evidence="8" id="KW-1185">Reference proteome</keyword>
<evidence type="ECO:0000256" key="2">
    <source>
        <dbReference type="ARBA" id="ARBA00023136"/>
    </source>
</evidence>
<dbReference type="GO" id="GO:0016020">
    <property type="term" value="C:membrane"/>
    <property type="evidence" value="ECO:0007669"/>
    <property type="project" value="UniProtKB-SubCell"/>
</dbReference>
<proteinExistence type="predicted"/>
<gene>
    <name evidence="7" type="ORF">CAOG_002816</name>
</gene>
<feature type="domain" description="C2" evidence="5">
    <location>
        <begin position="252"/>
        <end position="370"/>
    </location>
</feature>
<dbReference type="InterPro" id="IPR044511">
    <property type="entry name" value="At1g03370/At5g50170-like"/>
</dbReference>
<dbReference type="PANTHER" id="PTHR46296:SF8">
    <property type="entry name" value="OS06G0297800 PROTEIN"/>
    <property type="match status" value="1"/>
</dbReference>
<dbReference type="PANTHER" id="PTHR46296">
    <property type="entry name" value="BNAA05G37250D PROTEIN"/>
    <property type="match status" value="1"/>
</dbReference>
<dbReference type="SUPFAM" id="SSF49562">
    <property type="entry name" value="C2 domain (Calcium/lipid-binding domain, CaLB)"/>
    <property type="match status" value="2"/>
</dbReference>
<accession>A0A0D2U9H3</accession>
<dbReference type="PROSITE" id="PS50004">
    <property type="entry name" value="C2"/>
    <property type="match status" value="2"/>
</dbReference>
<feature type="region of interest" description="Disordered" evidence="3">
    <location>
        <begin position="490"/>
        <end position="509"/>
    </location>
</feature>
<evidence type="ECO:0000256" key="4">
    <source>
        <dbReference type="SAM" id="Phobius"/>
    </source>
</evidence>
<feature type="region of interest" description="Disordered" evidence="3">
    <location>
        <begin position="192"/>
        <end position="264"/>
    </location>
</feature>
<dbReference type="eggNOG" id="KOG1011">
    <property type="taxonomic scope" value="Eukaryota"/>
</dbReference>
<feature type="compositionally biased region" description="Low complexity" evidence="3">
    <location>
        <begin position="192"/>
        <end position="210"/>
    </location>
</feature>
<dbReference type="InterPro" id="IPR035892">
    <property type="entry name" value="C2_domain_sf"/>
</dbReference>
<comment type="subcellular location">
    <subcellularLocation>
        <location evidence="1">Membrane</location>
    </subcellularLocation>
</comment>
<dbReference type="OrthoDB" id="5973539at2759"/>
<dbReference type="OMA" id="DEWHAVQ"/>
<dbReference type="InterPro" id="IPR031968">
    <property type="entry name" value="VASt"/>
</dbReference>
<evidence type="ECO:0000259" key="6">
    <source>
        <dbReference type="PROSITE" id="PS51778"/>
    </source>
</evidence>
<dbReference type="Pfam" id="PF00168">
    <property type="entry name" value="C2"/>
    <property type="match status" value="2"/>
</dbReference>
<reference evidence="7" key="1">
    <citation type="submission" date="2011-02" db="EMBL/GenBank/DDBJ databases">
        <title>The Genome Sequence of Capsaspora owczarzaki ATCC 30864.</title>
        <authorList>
            <consortium name="The Broad Institute Genome Sequencing Platform"/>
            <person name="Russ C."/>
            <person name="Cuomo C."/>
            <person name="Burger G."/>
            <person name="Gray M.W."/>
            <person name="Holland P.W.H."/>
            <person name="King N."/>
            <person name="Lang F.B.F."/>
            <person name="Roger A.J."/>
            <person name="Ruiz-Trillo I."/>
            <person name="Young S.K."/>
            <person name="Zeng Q."/>
            <person name="Gargeya S."/>
            <person name="Alvarado L."/>
            <person name="Berlin A."/>
            <person name="Chapman S.B."/>
            <person name="Chen Z."/>
            <person name="Freedman E."/>
            <person name="Gellesch M."/>
            <person name="Goldberg J."/>
            <person name="Griggs A."/>
            <person name="Gujja S."/>
            <person name="Heilman E."/>
            <person name="Heiman D."/>
            <person name="Howarth C."/>
            <person name="Mehta T."/>
            <person name="Neiman D."/>
            <person name="Pearson M."/>
            <person name="Roberts A."/>
            <person name="Saif S."/>
            <person name="Shea T."/>
            <person name="Shenoy N."/>
            <person name="Sisk P."/>
            <person name="Stolte C."/>
            <person name="Sykes S."/>
            <person name="White J."/>
            <person name="Yandava C."/>
            <person name="Haas B."/>
            <person name="Nusbaum C."/>
            <person name="Birren B."/>
        </authorList>
    </citation>
    <scope>NUCLEOTIDE SEQUENCE</scope>
    <source>
        <strain evidence="7">ATCC 30864</strain>
    </source>
</reference>
<dbReference type="AlphaFoldDB" id="A0A0D2U9H3"/>
<dbReference type="Pfam" id="PF16016">
    <property type="entry name" value="VASt"/>
    <property type="match status" value="1"/>
</dbReference>
<dbReference type="Proteomes" id="UP000008743">
    <property type="component" value="Unassembled WGS sequence"/>
</dbReference>
<feature type="compositionally biased region" description="Low complexity" evidence="3">
    <location>
        <begin position="490"/>
        <end position="500"/>
    </location>
</feature>
<keyword evidence="4" id="KW-1133">Transmembrane helix</keyword>
<protein>
    <recommendedName>
        <fullName evidence="9">C2 domain-containing protein</fullName>
    </recommendedName>
</protein>
<evidence type="ECO:0008006" key="9">
    <source>
        <dbReference type="Google" id="ProtNLM"/>
    </source>
</evidence>
<dbReference type="Gene3D" id="2.60.40.150">
    <property type="entry name" value="C2 domain"/>
    <property type="match status" value="2"/>
</dbReference>
<feature type="domain" description="VASt" evidence="6">
    <location>
        <begin position="523"/>
        <end position="692"/>
    </location>
</feature>
<evidence type="ECO:0000313" key="8">
    <source>
        <dbReference type="Proteomes" id="UP000008743"/>
    </source>
</evidence>
<organism evidence="7 8">
    <name type="scientific">Capsaspora owczarzaki (strain ATCC 30864)</name>
    <dbReference type="NCBI Taxonomy" id="595528"/>
    <lineage>
        <taxon>Eukaryota</taxon>
        <taxon>Filasterea</taxon>
        <taxon>Capsaspora</taxon>
    </lineage>
</organism>
<evidence type="ECO:0000259" key="5">
    <source>
        <dbReference type="PROSITE" id="PS50004"/>
    </source>
</evidence>
<feature type="domain" description="C2" evidence="5">
    <location>
        <begin position="5"/>
        <end position="127"/>
    </location>
</feature>
<dbReference type="InterPro" id="IPR000008">
    <property type="entry name" value="C2_dom"/>
</dbReference>
<sequence>MDSDASASPRVSIDNPPVPDSVHSFIRVQVVEARNLMGKDVGGTSDPYAVLEHGAYRYKTVVVWKSLNPAWHEEFLIPLDERSKELKLTIWDKDFGVKDDFLGQLMIPLEKIPRETSHSFVPWDEWHAVQKRTAKSSVRGDIHLRLSIYEDDRAQSSGADSSSLFHSESSQNLPLVSAASVPLLDLSPKTVAPKTTPAASAPVTPAVPLLAQPPRSPHLSGSSSASELSSLISKSTSRGSVSGNKAKPENGDSSDEDDDLTTVNMPPKFMLQVRVIEARGLKKHLEMKAIDSYVKVKVGSVKERTAVVKDSAEPKWNEEFTLAVTDPSAQVLKIFVCHKFFSDLIRDRTLGCLRIPLTTVARVSSKARSSGSMSAEGAPADAALGPDPAAAAAGAPATSIMATSQVSLASLAADASTSSSSSTVSQVPEPKWQTLEKRSALSIASGELRLQLVLQPILAGVNAPLAPLSPTTVRFNSVALPSPLALEAPPSSLSASAGAGEADDAQAADLPPGPVSCGCASHYELPLVDETFQIPVTRLYTLLFSDESNFLPSLYQRENYENVSIEKWAPGENGQQTRKIVYIKPLPPQPMAPKTAKCIETQVEAKNEKAIKVVEVTTSTPEVPQGTTFLTLLRYCMTSESPRSCKLTVTFEVKFVKSSLVKGMIKKSTVEGVKLTFKAFVEHIRNSLPKSAAGAARPAASPAAATPSTAAPASPTARASAPQAISTVTAGIAGLLLLILLILLLLWIRLGSIETQLSELRLDLARHAPGSAPSSGIVHPPHGEI</sequence>
<keyword evidence="4" id="KW-0812">Transmembrane</keyword>
<dbReference type="CDD" id="cd00030">
    <property type="entry name" value="C2"/>
    <property type="match status" value="1"/>
</dbReference>
<evidence type="ECO:0000256" key="3">
    <source>
        <dbReference type="SAM" id="MobiDB-lite"/>
    </source>
</evidence>
<feature type="compositionally biased region" description="Low complexity" evidence="3">
    <location>
        <begin position="217"/>
        <end position="240"/>
    </location>
</feature>
<evidence type="ECO:0000256" key="1">
    <source>
        <dbReference type="ARBA" id="ARBA00004370"/>
    </source>
</evidence>
<dbReference type="EMBL" id="KE346363">
    <property type="protein sequence ID" value="KJE91721.1"/>
    <property type="molecule type" value="Genomic_DNA"/>
</dbReference>
<dbReference type="STRING" id="595528.A0A0D2U9H3"/>
<dbReference type="PROSITE" id="PS51778">
    <property type="entry name" value="VAST"/>
    <property type="match status" value="1"/>
</dbReference>
<dbReference type="InParanoid" id="A0A0D2U9H3"/>
<dbReference type="eggNOG" id="KOG1032">
    <property type="taxonomic scope" value="Eukaryota"/>
</dbReference>
<feature type="transmembrane region" description="Helical" evidence="4">
    <location>
        <begin position="724"/>
        <end position="748"/>
    </location>
</feature>
<name>A0A0D2U9H3_CAPO3</name>
<keyword evidence="2 4" id="KW-0472">Membrane</keyword>
<evidence type="ECO:0000313" key="7">
    <source>
        <dbReference type="EMBL" id="KJE91721.1"/>
    </source>
</evidence>
<dbReference type="SMART" id="SM00239">
    <property type="entry name" value="C2"/>
    <property type="match status" value="2"/>
</dbReference>